<dbReference type="InterPro" id="IPR043128">
    <property type="entry name" value="Rev_trsase/Diguanyl_cyclase"/>
</dbReference>
<keyword evidence="2" id="KW-0472">Membrane</keyword>
<dbReference type="OrthoDB" id="23692at2"/>
<evidence type="ECO:0000256" key="2">
    <source>
        <dbReference type="SAM" id="Phobius"/>
    </source>
</evidence>
<dbReference type="PANTHER" id="PTHR45138:SF9">
    <property type="entry name" value="DIGUANYLATE CYCLASE DGCM-RELATED"/>
    <property type="match status" value="1"/>
</dbReference>
<dbReference type="GO" id="GO:0052621">
    <property type="term" value="F:diguanylate cyclase activity"/>
    <property type="evidence" value="ECO:0007669"/>
    <property type="project" value="TreeGrafter"/>
</dbReference>
<keyword evidence="2" id="KW-0812">Transmembrane</keyword>
<feature type="transmembrane region" description="Helical" evidence="2">
    <location>
        <begin position="152"/>
        <end position="173"/>
    </location>
</feature>
<feature type="transmembrane region" description="Helical" evidence="2">
    <location>
        <begin position="119"/>
        <end position="140"/>
    </location>
</feature>
<sequence length="485" mass="53019">MGRIRPRQGAAVRVLAALRLAALRVWRLRKRCWRVLTHPRDWGLWALPPMAIVWMLLVELGVAAATGYAAVTADHNLTDLAWFGVLLACTVWYLVHTQGPEEQGRHTEGKVEHISHTPVFLFTGAVLLPPAYTLMLLLVIRLQRYSIARKPMTTYLLTTAAHTASWLGVYVIARLTPIGRVFDTGTLPSEPANIAVVVAALAGAAVWYFAAQTLIIGIARGLAWKRWTLRDLIGERQDNADFVHVLQLAVGATVVAAFSVLLVPLVVTPALIRLTRTQQLLVAADVRSRYDGKTGLLNAETFRSMAELTVIEDRAHGQPTAMLMCDLDHFKRWNDTYGHPGGDLVIKAVARTLRAQVRSRTDLVGRFGGEEFAVLLPGTTVAEAELLAQRLRQAVRDTHIDGLTDQAGGAALPPRAGCTVSIGVAAAPEHGTDYEELLERADRAVYQAKHAGRDRVAVAGDLPEVTAPKQRDHREPAGRLAIEVA</sequence>
<feature type="region of interest" description="Disordered" evidence="1">
    <location>
        <begin position="465"/>
        <end position="485"/>
    </location>
</feature>
<dbReference type="SMART" id="SM00267">
    <property type="entry name" value="GGDEF"/>
    <property type="match status" value="1"/>
</dbReference>
<dbReference type="PROSITE" id="PS50887">
    <property type="entry name" value="GGDEF"/>
    <property type="match status" value="1"/>
</dbReference>
<dbReference type="InterPro" id="IPR000160">
    <property type="entry name" value="GGDEF_dom"/>
</dbReference>
<dbReference type="Proteomes" id="UP000292003">
    <property type="component" value="Unassembled WGS sequence"/>
</dbReference>
<dbReference type="FunFam" id="3.30.70.270:FF:000001">
    <property type="entry name" value="Diguanylate cyclase domain protein"/>
    <property type="match status" value="1"/>
</dbReference>
<dbReference type="CDD" id="cd01949">
    <property type="entry name" value="GGDEF"/>
    <property type="match status" value="1"/>
</dbReference>
<reference evidence="4 5" key="1">
    <citation type="submission" date="2019-02" db="EMBL/GenBank/DDBJ databases">
        <title>Draft genome sequence of Amycolatopsis sp. 8-3EHSu isolated from roots of Suaeda maritima.</title>
        <authorList>
            <person name="Duangmal K."/>
            <person name="Chantavorakit T."/>
        </authorList>
    </citation>
    <scope>NUCLEOTIDE SEQUENCE [LARGE SCALE GENOMIC DNA]</scope>
    <source>
        <strain evidence="4 5">8-3EHSu</strain>
    </source>
</reference>
<evidence type="ECO:0000313" key="4">
    <source>
        <dbReference type="EMBL" id="RZQ64666.1"/>
    </source>
</evidence>
<dbReference type="Gene3D" id="3.30.70.270">
    <property type="match status" value="1"/>
</dbReference>
<name>A0A4Q7JCA1_9PSEU</name>
<feature type="domain" description="GGDEF" evidence="3">
    <location>
        <begin position="318"/>
        <end position="461"/>
    </location>
</feature>
<dbReference type="RefSeq" id="WP_130474465.1">
    <property type="nucleotide sequence ID" value="NZ_SFCC01000003.1"/>
</dbReference>
<dbReference type="Pfam" id="PF00990">
    <property type="entry name" value="GGDEF"/>
    <property type="match status" value="1"/>
</dbReference>
<protein>
    <submittedName>
        <fullName evidence="4">GGDEF domain-containing protein</fullName>
    </submittedName>
</protein>
<dbReference type="SUPFAM" id="SSF55073">
    <property type="entry name" value="Nucleotide cyclase"/>
    <property type="match status" value="1"/>
</dbReference>
<evidence type="ECO:0000259" key="3">
    <source>
        <dbReference type="PROSITE" id="PS50887"/>
    </source>
</evidence>
<organism evidence="4 5">
    <name type="scientific">Amycolatopsis suaedae</name>
    <dbReference type="NCBI Taxonomy" id="2510978"/>
    <lineage>
        <taxon>Bacteria</taxon>
        <taxon>Bacillati</taxon>
        <taxon>Actinomycetota</taxon>
        <taxon>Actinomycetes</taxon>
        <taxon>Pseudonocardiales</taxon>
        <taxon>Pseudonocardiaceae</taxon>
        <taxon>Amycolatopsis</taxon>
    </lineage>
</organism>
<dbReference type="PANTHER" id="PTHR45138">
    <property type="entry name" value="REGULATORY COMPONENTS OF SENSORY TRANSDUCTION SYSTEM"/>
    <property type="match status" value="1"/>
</dbReference>
<dbReference type="AlphaFoldDB" id="A0A4Q7JCA1"/>
<dbReference type="GO" id="GO:1902201">
    <property type="term" value="P:negative regulation of bacterial-type flagellum-dependent cell motility"/>
    <property type="evidence" value="ECO:0007669"/>
    <property type="project" value="TreeGrafter"/>
</dbReference>
<dbReference type="InterPro" id="IPR050469">
    <property type="entry name" value="Diguanylate_Cyclase"/>
</dbReference>
<evidence type="ECO:0000256" key="1">
    <source>
        <dbReference type="SAM" id="MobiDB-lite"/>
    </source>
</evidence>
<feature type="transmembrane region" description="Helical" evidence="2">
    <location>
        <begin position="193"/>
        <end position="222"/>
    </location>
</feature>
<evidence type="ECO:0000313" key="5">
    <source>
        <dbReference type="Proteomes" id="UP000292003"/>
    </source>
</evidence>
<feature type="transmembrane region" description="Helical" evidence="2">
    <location>
        <begin position="242"/>
        <end position="267"/>
    </location>
</feature>
<dbReference type="EMBL" id="SFCC01000003">
    <property type="protein sequence ID" value="RZQ64666.1"/>
    <property type="molecule type" value="Genomic_DNA"/>
</dbReference>
<dbReference type="GO" id="GO:0005886">
    <property type="term" value="C:plasma membrane"/>
    <property type="evidence" value="ECO:0007669"/>
    <property type="project" value="TreeGrafter"/>
</dbReference>
<feature type="transmembrane region" description="Helical" evidence="2">
    <location>
        <begin position="51"/>
        <end position="71"/>
    </location>
</feature>
<dbReference type="NCBIfam" id="TIGR00254">
    <property type="entry name" value="GGDEF"/>
    <property type="match status" value="1"/>
</dbReference>
<accession>A0A4Q7JCA1</accession>
<keyword evidence="5" id="KW-1185">Reference proteome</keyword>
<feature type="transmembrane region" description="Helical" evidence="2">
    <location>
        <begin position="80"/>
        <end position="99"/>
    </location>
</feature>
<dbReference type="InterPro" id="IPR029787">
    <property type="entry name" value="Nucleotide_cyclase"/>
</dbReference>
<gene>
    <name evidence="4" type="ORF">EWH70_07165</name>
</gene>
<dbReference type="GO" id="GO:0043709">
    <property type="term" value="P:cell adhesion involved in single-species biofilm formation"/>
    <property type="evidence" value="ECO:0007669"/>
    <property type="project" value="TreeGrafter"/>
</dbReference>
<comment type="caution">
    <text evidence="4">The sequence shown here is derived from an EMBL/GenBank/DDBJ whole genome shotgun (WGS) entry which is preliminary data.</text>
</comment>
<proteinExistence type="predicted"/>
<keyword evidence="2" id="KW-1133">Transmembrane helix</keyword>